<evidence type="ECO:0000256" key="4">
    <source>
        <dbReference type="ARBA" id="ARBA00023024"/>
    </source>
</evidence>
<evidence type="ECO:0000256" key="1">
    <source>
        <dbReference type="ARBA" id="ARBA00000822"/>
    </source>
</evidence>
<evidence type="ECO:0000256" key="9">
    <source>
        <dbReference type="RuleBase" id="RU004453"/>
    </source>
</evidence>
<dbReference type="PANTHER" id="PTHR45708:SF49">
    <property type="entry name" value="ENDOCHITINASE"/>
    <property type="match status" value="1"/>
</dbReference>
<dbReference type="InterPro" id="IPR001579">
    <property type="entry name" value="Glyco_hydro_18_chit_AS"/>
</dbReference>
<dbReference type="GO" id="GO:0008843">
    <property type="term" value="F:endochitinase activity"/>
    <property type="evidence" value="ECO:0007669"/>
    <property type="project" value="UniProtKB-EC"/>
</dbReference>
<accession>A0A8H7PDB1</accession>
<evidence type="ECO:0000313" key="14">
    <source>
        <dbReference type="Proteomes" id="UP000654370"/>
    </source>
</evidence>
<comment type="similarity">
    <text evidence="9">Belongs to the glycosyl hydrolase 18 family.</text>
</comment>
<dbReference type="GO" id="GO:0008061">
    <property type="term" value="F:chitin binding"/>
    <property type="evidence" value="ECO:0007669"/>
    <property type="project" value="InterPro"/>
</dbReference>
<evidence type="ECO:0000256" key="7">
    <source>
        <dbReference type="ARBA" id="ARBA00023326"/>
    </source>
</evidence>
<comment type="catalytic activity">
    <reaction evidence="1">
        <text>Random endo-hydrolysis of N-acetyl-beta-D-glucosaminide (1-&gt;4)-beta-linkages in chitin and chitodextrins.</text>
        <dbReference type="EC" id="3.2.1.14"/>
    </reaction>
</comment>
<dbReference type="GO" id="GO:0000272">
    <property type="term" value="P:polysaccharide catabolic process"/>
    <property type="evidence" value="ECO:0007669"/>
    <property type="project" value="UniProtKB-KW"/>
</dbReference>
<gene>
    <name evidence="13" type="ORF">INT43_008202</name>
</gene>
<keyword evidence="6 8" id="KW-0326">Glycosidase</keyword>
<dbReference type="CDD" id="cd02877">
    <property type="entry name" value="GH18_hevamine_XipI_class_III"/>
    <property type="match status" value="1"/>
</dbReference>
<dbReference type="Pfam" id="PF03427">
    <property type="entry name" value="CBM_19"/>
    <property type="match status" value="1"/>
</dbReference>
<evidence type="ECO:0000256" key="11">
    <source>
        <dbReference type="SAM" id="SignalP"/>
    </source>
</evidence>
<dbReference type="Proteomes" id="UP000654370">
    <property type="component" value="Unassembled WGS sequence"/>
</dbReference>
<reference evidence="13" key="1">
    <citation type="submission" date="2020-12" db="EMBL/GenBank/DDBJ databases">
        <title>Metabolic potential, ecology and presence of endohyphal bacteria is reflected in genomic diversity of Mucoromycotina.</title>
        <authorList>
            <person name="Muszewska A."/>
            <person name="Okrasinska A."/>
            <person name="Steczkiewicz K."/>
            <person name="Drgas O."/>
            <person name="Orlowska M."/>
            <person name="Perlinska-Lenart U."/>
            <person name="Aleksandrzak-Piekarczyk T."/>
            <person name="Szatraj K."/>
            <person name="Zielenkiewicz U."/>
            <person name="Pilsyk S."/>
            <person name="Malc E."/>
            <person name="Mieczkowski P."/>
            <person name="Kruszewska J.S."/>
            <person name="Biernat P."/>
            <person name="Pawlowska J."/>
        </authorList>
    </citation>
    <scope>NUCLEOTIDE SEQUENCE</scope>
    <source>
        <strain evidence="13">WA0000067209</strain>
    </source>
</reference>
<sequence>MVSSGYLTTAITAAALFASSAVVSAFDATCNGNYALYWGQDSSNGQQSLASYCQDSTVDIIILSFLYTFYGPGNEPEIDFANEDGGCSYFSGTNLYHCPSIGNDIKTCQSKGKKILLSLGGADGSYGFSSNSAAQAYADQIWGLFGNGNGSLRPFDTAVLDGFDLDIEGGTNTGYAAFITQMRTHYASDTSKQYYISGAPQCPFPDQWLGASLDSAWYDFVWVQFYNNYCSVQGGSFNFNTWDNWAKTSSVNPNVKVFLGLPGSTGAAGSGYVNANTLKSTIPSLRSQYSSFGGVMMWDASEAYDNTEVSPNFATVIGGYVHSGDNCGSSTTTTQKTTSATKTTTTTKKATTTTTKTTSSATPTGTGSCPVNGGSCTQAYACSGTQYAQCVNGKWLFQACPSGLICQLSGNGASAYCDYASGHTAICGSANSVNALAAKPVAVPATKSQNAQVAFVVDEANADATTFSGLFNVRSTSTKAIGNSWTLTFTVASGETVGSSTVGTVSQSGNTVTIKANRKKVAAQSESVLVDIKGSKAGNKVFVGVDPSTINFSF</sequence>
<dbReference type="PANTHER" id="PTHR45708">
    <property type="entry name" value="ENDOCHITINASE"/>
    <property type="match status" value="1"/>
</dbReference>
<dbReference type="SUPFAM" id="SSF51445">
    <property type="entry name" value="(Trans)glycosidases"/>
    <property type="match status" value="1"/>
</dbReference>
<evidence type="ECO:0000256" key="10">
    <source>
        <dbReference type="SAM" id="MobiDB-lite"/>
    </source>
</evidence>
<dbReference type="EC" id="3.2.1.14" evidence="2"/>
<comment type="caution">
    <text evidence="13">The sequence shown here is derived from an EMBL/GenBank/DDBJ whole genome shotgun (WGS) entry which is preliminary data.</text>
</comment>
<dbReference type="PROSITE" id="PS51910">
    <property type="entry name" value="GH18_2"/>
    <property type="match status" value="1"/>
</dbReference>
<evidence type="ECO:0000256" key="8">
    <source>
        <dbReference type="RuleBase" id="RU000489"/>
    </source>
</evidence>
<name>A0A8H7PDB1_MORIS</name>
<protein>
    <recommendedName>
        <fullName evidence="2">chitinase</fullName>
        <ecNumber evidence="2">3.2.1.14</ecNumber>
    </recommendedName>
</protein>
<keyword evidence="3 8" id="KW-0378">Hydrolase</keyword>
<dbReference type="GO" id="GO:0030247">
    <property type="term" value="F:polysaccharide binding"/>
    <property type="evidence" value="ECO:0007669"/>
    <property type="project" value="InterPro"/>
</dbReference>
<dbReference type="GO" id="GO:0006032">
    <property type="term" value="P:chitin catabolic process"/>
    <property type="evidence" value="ECO:0007669"/>
    <property type="project" value="UniProtKB-KW"/>
</dbReference>
<keyword evidence="5" id="KW-0119">Carbohydrate metabolism</keyword>
<dbReference type="GO" id="GO:0005576">
    <property type="term" value="C:extracellular region"/>
    <property type="evidence" value="ECO:0007669"/>
    <property type="project" value="TreeGrafter"/>
</dbReference>
<evidence type="ECO:0000313" key="13">
    <source>
        <dbReference type="EMBL" id="KAG2171822.1"/>
    </source>
</evidence>
<dbReference type="PROSITE" id="PS01095">
    <property type="entry name" value="GH18_1"/>
    <property type="match status" value="1"/>
</dbReference>
<feature type="chain" id="PRO_5034104487" description="chitinase" evidence="11">
    <location>
        <begin position="26"/>
        <end position="554"/>
    </location>
</feature>
<dbReference type="Pfam" id="PF00704">
    <property type="entry name" value="Glyco_hydro_18"/>
    <property type="match status" value="1"/>
</dbReference>
<keyword evidence="7" id="KW-0624">Polysaccharide degradation</keyword>
<proteinExistence type="inferred from homology"/>
<organism evidence="13 14">
    <name type="scientific">Mortierella isabellina</name>
    <name type="common">Filamentous fungus</name>
    <name type="synonym">Umbelopsis isabellina</name>
    <dbReference type="NCBI Taxonomy" id="91625"/>
    <lineage>
        <taxon>Eukaryota</taxon>
        <taxon>Fungi</taxon>
        <taxon>Fungi incertae sedis</taxon>
        <taxon>Mucoromycota</taxon>
        <taxon>Mucoromycotina</taxon>
        <taxon>Umbelopsidomycetes</taxon>
        <taxon>Umbelopsidales</taxon>
        <taxon>Umbelopsidaceae</taxon>
        <taxon>Umbelopsis</taxon>
    </lineage>
</organism>
<dbReference type="EMBL" id="JAEPQZ010000019">
    <property type="protein sequence ID" value="KAG2171822.1"/>
    <property type="molecule type" value="Genomic_DNA"/>
</dbReference>
<feature type="region of interest" description="Disordered" evidence="10">
    <location>
        <begin position="330"/>
        <end position="366"/>
    </location>
</feature>
<evidence type="ECO:0000256" key="3">
    <source>
        <dbReference type="ARBA" id="ARBA00022801"/>
    </source>
</evidence>
<dbReference type="InterPro" id="IPR005089">
    <property type="entry name" value="CBM19"/>
</dbReference>
<dbReference type="Gene3D" id="2.60.40.290">
    <property type="match status" value="1"/>
</dbReference>
<keyword evidence="11" id="KW-0732">Signal</keyword>
<feature type="domain" description="GH18" evidence="12">
    <location>
        <begin position="32"/>
        <end position="320"/>
    </location>
</feature>
<dbReference type="InterPro" id="IPR017853">
    <property type="entry name" value="GH"/>
</dbReference>
<dbReference type="InterPro" id="IPR050542">
    <property type="entry name" value="Glycosyl_Hydrlase18_Chitinase"/>
</dbReference>
<dbReference type="InterPro" id="IPR012291">
    <property type="entry name" value="CBM2_carb-bd_dom_sf"/>
</dbReference>
<keyword evidence="4" id="KW-0146">Chitin degradation</keyword>
<evidence type="ECO:0000259" key="12">
    <source>
        <dbReference type="PROSITE" id="PS51910"/>
    </source>
</evidence>
<evidence type="ECO:0000256" key="5">
    <source>
        <dbReference type="ARBA" id="ARBA00023277"/>
    </source>
</evidence>
<keyword evidence="14" id="KW-1185">Reference proteome</keyword>
<dbReference type="InterPro" id="IPR045321">
    <property type="entry name" value="Cts1-like"/>
</dbReference>
<evidence type="ECO:0000256" key="6">
    <source>
        <dbReference type="ARBA" id="ARBA00023295"/>
    </source>
</evidence>
<evidence type="ECO:0000256" key="2">
    <source>
        <dbReference type="ARBA" id="ARBA00012729"/>
    </source>
</evidence>
<dbReference type="InterPro" id="IPR001223">
    <property type="entry name" value="Glyco_hydro18_cat"/>
</dbReference>
<dbReference type="AlphaFoldDB" id="A0A8H7PDB1"/>
<feature type="signal peptide" evidence="11">
    <location>
        <begin position="1"/>
        <end position="25"/>
    </location>
</feature>
<dbReference type="Gene3D" id="3.20.20.80">
    <property type="entry name" value="Glycosidases"/>
    <property type="match status" value="1"/>
</dbReference>
<dbReference type="OrthoDB" id="6020543at2759"/>